<keyword evidence="3" id="KW-0732">Signal</keyword>
<dbReference type="RefSeq" id="WP_168773886.1">
    <property type="nucleotide sequence ID" value="NZ_JAABNR010000004.1"/>
</dbReference>
<dbReference type="Proteomes" id="UP001193501">
    <property type="component" value="Unassembled WGS sequence"/>
</dbReference>
<evidence type="ECO:0000313" key="6">
    <source>
        <dbReference type="Proteomes" id="UP001193501"/>
    </source>
</evidence>
<evidence type="ECO:0000256" key="2">
    <source>
        <dbReference type="ARBA" id="ARBA00007639"/>
    </source>
</evidence>
<comment type="similarity">
    <text evidence="2">Belongs to the bacterial solute-binding protein 2 family.</text>
</comment>
<dbReference type="Pfam" id="PF13407">
    <property type="entry name" value="Peripla_BP_4"/>
    <property type="match status" value="1"/>
</dbReference>
<comment type="caution">
    <text evidence="5">The sequence shown here is derived from an EMBL/GenBank/DDBJ whole genome shotgun (WGS) entry which is preliminary data.</text>
</comment>
<dbReference type="InterPro" id="IPR025997">
    <property type="entry name" value="SBP_2_dom"/>
</dbReference>
<dbReference type="SUPFAM" id="SSF53822">
    <property type="entry name" value="Periplasmic binding protein-like I"/>
    <property type="match status" value="1"/>
</dbReference>
<dbReference type="InterPro" id="IPR028082">
    <property type="entry name" value="Peripla_BP_I"/>
</dbReference>
<dbReference type="InterPro" id="IPR050555">
    <property type="entry name" value="Bact_Solute-Bind_Prot2"/>
</dbReference>
<sequence length="345" mass="36092">MTKLGIALGLVASLMSSAVMAEAVKATPGQAVNMVLLPKFLGILPFDQADRGAQEAAKELGSTGTYQYIGPTPENSAAGQIEMLTTATTQKQNVVMLSNNAGDQIAAVAEAAQAAGTKVVTWDSPIPSGKGESLFVAQVDFGSIGTVMADMVMSMTGGAGEFAVLSASPDAANQNAWIEAMKKVLAEDAKYKDLKLVDVVYGNDQSEESYNKALGLVDKYPDLKVIMAPTTVGIVAAAKAMQDEGLCEKVKVSGLGLPAEMVSYTMNGCAPEFALWSFVDLGYLTTYTSYLLATGAIKGEVGETFTAGRMGDFTIEADPGREGAKRVLMGPFTVYNKDNVEAASK</sequence>
<keyword evidence="6" id="KW-1185">Reference proteome</keyword>
<gene>
    <name evidence="5" type="ORF">GV832_05765</name>
</gene>
<feature type="domain" description="Periplasmic binding protein" evidence="4">
    <location>
        <begin position="38"/>
        <end position="295"/>
    </location>
</feature>
<dbReference type="AlphaFoldDB" id="A0AAE5BUC0"/>
<evidence type="ECO:0000256" key="1">
    <source>
        <dbReference type="ARBA" id="ARBA00004418"/>
    </source>
</evidence>
<dbReference type="GO" id="GO:0030288">
    <property type="term" value="C:outer membrane-bounded periplasmic space"/>
    <property type="evidence" value="ECO:0007669"/>
    <property type="project" value="TreeGrafter"/>
</dbReference>
<reference evidence="5" key="1">
    <citation type="submission" date="2020-01" db="EMBL/GenBank/DDBJ databases">
        <authorList>
            <person name="Chen W.-M."/>
        </authorList>
    </citation>
    <scope>NUCLEOTIDE SEQUENCE</scope>
    <source>
        <strain evidence="5">CYK-10</strain>
    </source>
</reference>
<dbReference type="EMBL" id="JAABNR010000004">
    <property type="protein sequence ID" value="NBZ87082.1"/>
    <property type="molecule type" value="Genomic_DNA"/>
</dbReference>
<dbReference type="Gene3D" id="3.40.50.2300">
    <property type="match status" value="2"/>
</dbReference>
<comment type="subcellular location">
    <subcellularLocation>
        <location evidence="1">Periplasm</location>
    </subcellularLocation>
</comment>
<evidence type="ECO:0000259" key="4">
    <source>
        <dbReference type="Pfam" id="PF13407"/>
    </source>
</evidence>
<dbReference type="CDD" id="cd20000">
    <property type="entry name" value="PBP1_ABC_rhamnose"/>
    <property type="match status" value="1"/>
</dbReference>
<name>A0AAE5BUC0_9RHOB</name>
<feature type="signal peptide" evidence="3">
    <location>
        <begin position="1"/>
        <end position="21"/>
    </location>
</feature>
<feature type="chain" id="PRO_5042206682" evidence="3">
    <location>
        <begin position="22"/>
        <end position="345"/>
    </location>
</feature>
<organism evidence="5 6">
    <name type="scientific">Stagnihabitans tardus</name>
    <dbReference type="NCBI Taxonomy" id="2699202"/>
    <lineage>
        <taxon>Bacteria</taxon>
        <taxon>Pseudomonadati</taxon>
        <taxon>Pseudomonadota</taxon>
        <taxon>Alphaproteobacteria</taxon>
        <taxon>Rhodobacterales</taxon>
        <taxon>Paracoccaceae</taxon>
        <taxon>Stagnihabitans</taxon>
    </lineage>
</organism>
<evidence type="ECO:0000256" key="3">
    <source>
        <dbReference type="SAM" id="SignalP"/>
    </source>
</evidence>
<evidence type="ECO:0000313" key="5">
    <source>
        <dbReference type="EMBL" id="NBZ87082.1"/>
    </source>
</evidence>
<proteinExistence type="inferred from homology"/>
<dbReference type="PANTHER" id="PTHR30036:SF8">
    <property type="entry name" value="ABC-TYPE SUGAR TRANSPORT SYSTEM PERIPLASMIC COMPONENT-LIKE PROTEIN"/>
    <property type="match status" value="1"/>
</dbReference>
<protein>
    <submittedName>
        <fullName evidence="5">Substrate-binding domain-containing protein</fullName>
    </submittedName>
</protein>
<accession>A0AAE5BUC0</accession>
<dbReference type="PANTHER" id="PTHR30036">
    <property type="entry name" value="D-XYLOSE-BINDING PERIPLASMIC PROTEIN"/>
    <property type="match status" value="1"/>
</dbReference>
<dbReference type="GO" id="GO:0030246">
    <property type="term" value="F:carbohydrate binding"/>
    <property type="evidence" value="ECO:0007669"/>
    <property type="project" value="TreeGrafter"/>
</dbReference>